<dbReference type="SUPFAM" id="SSF47323">
    <property type="entry name" value="Anticodon-binding domain of a subclass of class I aminoacyl-tRNA synthetases"/>
    <property type="match status" value="1"/>
</dbReference>
<evidence type="ECO:0000259" key="11">
    <source>
        <dbReference type="Pfam" id="PF00133"/>
    </source>
</evidence>
<evidence type="ECO:0000256" key="5">
    <source>
        <dbReference type="ARBA" id="ARBA00022840"/>
    </source>
</evidence>
<evidence type="ECO:0000259" key="13">
    <source>
        <dbReference type="Pfam" id="PF09334"/>
    </source>
</evidence>
<evidence type="ECO:0000256" key="3">
    <source>
        <dbReference type="ARBA" id="ARBA00022598"/>
    </source>
</evidence>
<gene>
    <name evidence="9 15" type="primary">leuS</name>
    <name evidence="15" type="ORF">NV226_00210</name>
</gene>
<dbReference type="RefSeq" id="WP_258210907.1">
    <property type="nucleotide sequence ID" value="NZ_CP102734.1"/>
</dbReference>
<comment type="catalytic activity">
    <reaction evidence="8 9">
        <text>tRNA(Leu) + L-leucine + ATP = L-leucyl-tRNA(Leu) + AMP + diphosphate</text>
        <dbReference type="Rhea" id="RHEA:11688"/>
        <dbReference type="Rhea" id="RHEA-COMP:9613"/>
        <dbReference type="Rhea" id="RHEA-COMP:9622"/>
        <dbReference type="ChEBI" id="CHEBI:30616"/>
        <dbReference type="ChEBI" id="CHEBI:33019"/>
        <dbReference type="ChEBI" id="CHEBI:57427"/>
        <dbReference type="ChEBI" id="CHEBI:78442"/>
        <dbReference type="ChEBI" id="CHEBI:78494"/>
        <dbReference type="ChEBI" id="CHEBI:456215"/>
        <dbReference type="EC" id="6.1.1.4"/>
    </reaction>
</comment>
<dbReference type="InterPro" id="IPR025709">
    <property type="entry name" value="Leu_tRNA-synth_edit"/>
</dbReference>
<keyword evidence="7 9" id="KW-0030">Aminoacyl-tRNA synthetase</keyword>
<dbReference type="InterPro" id="IPR002302">
    <property type="entry name" value="Leu-tRNA-ligase"/>
</dbReference>
<dbReference type="PANTHER" id="PTHR43740">
    <property type="entry name" value="LEUCYL-TRNA SYNTHETASE"/>
    <property type="match status" value="1"/>
</dbReference>
<dbReference type="EC" id="6.1.1.4" evidence="9"/>
<protein>
    <recommendedName>
        <fullName evidence="9">Leucine--tRNA ligase</fullName>
        <ecNumber evidence="9">6.1.1.4</ecNumber>
    </recommendedName>
    <alternativeName>
        <fullName evidence="9">Leucyl-tRNA synthetase</fullName>
        <shortName evidence="9">LeuRS</shortName>
    </alternativeName>
</protein>
<dbReference type="InterPro" id="IPR013155">
    <property type="entry name" value="M/V/L/I-tRNA-synth_anticd-bd"/>
</dbReference>
<name>A0ABY5R8G5_9MOLU</name>
<keyword evidence="4 9" id="KW-0547">Nucleotide-binding</keyword>
<dbReference type="PANTHER" id="PTHR43740:SF2">
    <property type="entry name" value="LEUCINE--TRNA LIGASE, MITOCHONDRIAL"/>
    <property type="match status" value="1"/>
</dbReference>
<feature type="short sequence motif" description="'KMSKS' region" evidence="9">
    <location>
        <begin position="577"/>
        <end position="581"/>
    </location>
</feature>
<feature type="domain" description="Methionyl/Valyl/Leucyl/Isoleucyl-tRNA synthetase anticodon-binding" evidence="12">
    <location>
        <begin position="659"/>
        <end position="766"/>
    </location>
</feature>
<feature type="domain" description="Aminoacyl-tRNA synthetase class Ia" evidence="11">
    <location>
        <begin position="412"/>
        <end position="604"/>
    </location>
</feature>
<comment type="subcellular location">
    <subcellularLocation>
        <location evidence="9">Cytoplasm</location>
    </subcellularLocation>
</comment>
<evidence type="ECO:0000259" key="12">
    <source>
        <dbReference type="Pfam" id="PF08264"/>
    </source>
</evidence>
<evidence type="ECO:0000256" key="4">
    <source>
        <dbReference type="ARBA" id="ARBA00022741"/>
    </source>
</evidence>
<evidence type="ECO:0000256" key="7">
    <source>
        <dbReference type="ARBA" id="ARBA00023146"/>
    </source>
</evidence>
<comment type="caution">
    <text evidence="9">Lacks conserved residue(s) required for the propagation of feature annotation.</text>
</comment>
<dbReference type="Pfam" id="PF00133">
    <property type="entry name" value="tRNA-synt_1"/>
    <property type="match status" value="1"/>
</dbReference>
<evidence type="ECO:0000256" key="10">
    <source>
        <dbReference type="RuleBase" id="RU363035"/>
    </source>
</evidence>
<reference evidence="15" key="1">
    <citation type="submission" date="2022-08" db="EMBL/GenBank/DDBJ databases">
        <title>Complete genome of Mycoplasma iguanae type strain 2327.</title>
        <authorList>
            <person name="Spergser J."/>
        </authorList>
    </citation>
    <scope>NUCLEOTIDE SEQUENCE</scope>
    <source>
        <strain evidence="15">2327</strain>
    </source>
</reference>
<feature type="domain" description="Methionyl/Leucyl tRNA synthetase" evidence="13">
    <location>
        <begin position="37"/>
        <end position="168"/>
    </location>
</feature>
<feature type="domain" description="Leucyl-tRNA synthetase editing" evidence="14">
    <location>
        <begin position="223"/>
        <end position="396"/>
    </location>
</feature>
<evidence type="ECO:0000256" key="9">
    <source>
        <dbReference type="HAMAP-Rule" id="MF_00049"/>
    </source>
</evidence>
<dbReference type="PRINTS" id="PR00985">
    <property type="entry name" value="TRNASYNTHLEU"/>
</dbReference>
<accession>A0ABY5R8G5</accession>
<dbReference type="Gene3D" id="3.10.20.590">
    <property type="match status" value="1"/>
</dbReference>
<dbReference type="Pfam" id="PF13603">
    <property type="entry name" value="tRNA-synt_1_2"/>
    <property type="match status" value="1"/>
</dbReference>
<dbReference type="SUPFAM" id="SSF52374">
    <property type="entry name" value="Nucleotidylyl transferase"/>
    <property type="match status" value="1"/>
</dbReference>
<dbReference type="PROSITE" id="PS00178">
    <property type="entry name" value="AA_TRNA_LIGASE_I"/>
    <property type="match status" value="1"/>
</dbReference>
<dbReference type="InterPro" id="IPR014729">
    <property type="entry name" value="Rossmann-like_a/b/a_fold"/>
</dbReference>
<dbReference type="InterPro" id="IPR002300">
    <property type="entry name" value="aa-tRNA-synth_Ia"/>
</dbReference>
<dbReference type="EMBL" id="CP102734">
    <property type="protein sequence ID" value="UVD81733.1"/>
    <property type="molecule type" value="Genomic_DNA"/>
</dbReference>
<evidence type="ECO:0000256" key="6">
    <source>
        <dbReference type="ARBA" id="ARBA00022917"/>
    </source>
</evidence>
<dbReference type="Pfam" id="PF09334">
    <property type="entry name" value="tRNA-synt_1g"/>
    <property type="match status" value="1"/>
</dbReference>
<organism evidence="15 16">
    <name type="scientific">Mycoplasma iguanae</name>
    <dbReference type="NCBI Taxonomy" id="292461"/>
    <lineage>
        <taxon>Bacteria</taxon>
        <taxon>Bacillati</taxon>
        <taxon>Mycoplasmatota</taxon>
        <taxon>Mollicutes</taxon>
        <taxon>Mycoplasmataceae</taxon>
        <taxon>Mycoplasma</taxon>
    </lineage>
</organism>
<dbReference type="InterPro" id="IPR001412">
    <property type="entry name" value="aa-tRNA-synth_I_CS"/>
</dbReference>
<keyword evidence="3 9" id="KW-0436">Ligase</keyword>
<sequence length="804" mass="92945">MYNHKQIEQKWQSIWDKTDAFDTTDKYNKKYYSLAMFPYPSGQGIHVGHPQSYTATDIMARFKRLNQFDVLHPMGWDAFGLPAEQYALNTGNHPSVFTQQNINNFRRQLKSLGFSFDYKKEVDTTDPKYYKWTQWIFKKFYEKGLAEIQEIDVNWCPELGTVLANEEVLTDEKGNKVSERGSFPVIKKPMKQWVLKITAYADKLLEGLKEVDFPESLKMLQSKWIGKSEGVELNFLIEKTTKSLKVFTTRVDTIYGVSYIAISPDNTVAKKLITEDQQAAADKFFEQFNNLSDREKLINKEKEGFFTGTYAICPFSKKRIPIWVCNYVLNNFGTGILMGVPAHDERDFEFAKKYDLPIIPIIETNEPLPFTGNGVHINSYLINGLENQAAIAKLIEIGEATGIAKKVVTYKLRDWVFSRQRYWGEPFPVLFDEEDKIYLVNELVELPQMNEIQPSGNGESPLANNKEWINVEIDGKKYRRETNTMPQWAGSSWYYLAYIMKNADGSYVDMDSDEAHRRFKKWLPVDIYIGGQEHAVLHLLYARFWHKVLYDLNIVPTAEPFYKIVNQGMILGNDGQKMSKSRGNVINPDDIVAESGADTLRVYEMFMGPLVDTKAWNTSSIKGIRKWLDRVYNMIDNFKTGKFKIDPSFQNSEFDFIWHSTKKEVTQNIEDIKFNIAISKLMVFVNAIYKNEKVVSLEPLIDFAIMLSLFAPHISEEILEMLGQKQIQYQIWPSYDERKIQVQTVTVAIQVNGKLRGTLEKDVNTSQDETIAAALEVENVKKYIADAKIKKQIYIVNKIINFII</sequence>
<dbReference type="SUPFAM" id="SSF50677">
    <property type="entry name" value="ValRS/IleRS/LeuRS editing domain"/>
    <property type="match status" value="1"/>
</dbReference>
<dbReference type="CDD" id="cd00812">
    <property type="entry name" value="LeuRS_core"/>
    <property type="match status" value="1"/>
</dbReference>
<dbReference type="Pfam" id="PF08264">
    <property type="entry name" value="Anticodon_1"/>
    <property type="match status" value="1"/>
</dbReference>
<evidence type="ECO:0000256" key="1">
    <source>
        <dbReference type="ARBA" id="ARBA00005594"/>
    </source>
</evidence>
<keyword evidence="16" id="KW-1185">Reference proteome</keyword>
<dbReference type="InterPro" id="IPR015413">
    <property type="entry name" value="Methionyl/Leucyl_tRNA_Synth"/>
</dbReference>
<dbReference type="CDD" id="cd07958">
    <property type="entry name" value="Anticodon_Ia_Leu_BEm"/>
    <property type="match status" value="1"/>
</dbReference>
<keyword evidence="2 9" id="KW-0963">Cytoplasm</keyword>
<dbReference type="InterPro" id="IPR009080">
    <property type="entry name" value="tRNAsynth_Ia_anticodon-bd"/>
</dbReference>
<feature type="binding site" evidence="9">
    <location>
        <position position="580"/>
    </location>
    <ligand>
        <name>ATP</name>
        <dbReference type="ChEBI" id="CHEBI:30616"/>
    </ligand>
</feature>
<dbReference type="Gene3D" id="3.40.50.620">
    <property type="entry name" value="HUPs"/>
    <property type="match status" value="2"/>
</dbReference>
<proteinExistence type="inferred from homology"/>
<dbReference type="Gene3D" id="1.10.730.10">
    <property type="entry name" value="Isoleucyl-tRNA Synthetase, Domain 1"/>
    <property type="match status" value="1"/>
</dbReference>
<keyword evidence="5 9" id="KW-0067">ATP-binding</keyword>
<evidence type="ECO:0000259" key="14">
    <source>
        <dbReference type="Pfam" id="PF13603"/>
    </source>
</evidence>
<comment type="similarity">
    <text evidence="1 9 10">Belongs to the class-I aminoacyl-tRNA synthetase family.</text>
</comment>
<dbReference type="HAMAP" id="MF_00049_B">
    <property type="entry name" value="Leu_tRNA_synth_B"/>
    <property type="match status" value="1"/>
</dbReference>
<evidence type="ECO:0000313" key="15">
    <source>
        <dbReference type="EMBL" id="UVD81733.1"/>
    </source>
</evidence>
<evidence type="ECO:0000256" key="8">
    <source>
        <dbReference type="ARBA" id="ARBA00047469"/>
    </source>
</evidence>
<evidence type="ECO:0000313" key="16">
    <source>
        <dbReference type="Proteomes" id="UP001059252"/>
    </source>
</evidence>
<dbReference type="InterPro" id="IPR009008">
    <property type="entry name" value="Val/Leu/Ile-tRNA-synth_edit"/>
</dbReference>
<dbReference type="NCBIfam" id="TIGR00396">
    <property type="entry name" value="leuS_bact"/>
    <property type="match status" value="1"/>
</dbReference>
<keyword evidence="6 9" id="KW-0648">Protein biosynthesis</keyword>
<dbReference type="GO" id="GO:0004823">
    <property type="term" value="F:leucine-tRNA ligase activity"/>
    <property type="evidence" value="ECO:0007669"/>
    <property type="project" value="UniProtKB-EC"/>
</dbReference>
<dbReference type="Proteomes" id="UP001059252">
    <property type="component" value="Chromosome"/>
</dbReference>
<evidence type="ECO:0000256" key="2">
    <source>
        <dbReference type="ARBA" id="ARBA00022490"/>
    </source>
</evidence>